<protein>
    <recommendedName>
        <fullName evidence="9">C-C motif chemokine</fullName>
    </recommendedName>
</protein>
<dbReference type="PROSITE" id="PS00472">
    <property type="entry name" value="SMALL_CYTOKINES_CC"/>
    <property type="match status" value="1"/>
</dbReference>
<dbReference type="PANTHER" id="PTHR12015:SF72">
    <property type="entry name" value="C-C MOTIF CHEMOKINE 21"/>
    <property type="match status" value="1"/>
</dbReference>
<evidence type="ECO:0000256" key="1">
    <source>
        <dbReference type="ARBA" id="ARBA00004613"/>
    </source>
</evidence>
<feature type="compositionally biased region" description="Basic residues" evidence="10">
    <location>
        <begin position="112"/>
        <end position="126"/>
    </location>
</feature>
<feature type="domain" description="Chemokine interleukin-8-like" evidence="11">
    <location>
        <begin position="177"/>
        <end position="237"/>
    </location>
</feature>
<dbReference type="SUPFAM" id="SSF54117">
    <property type="entry name" value="Interleukin 8-like chemokines"/>
    <property type="match status" value="2"/>
</dbReference>
<keyword evidence="13" id="KW-1185">Reference proteome</keyword>
<dbReference type="GO" id="GO:0048245">
    <property type="term" value="P:eosinophil chemotaxis"/>
    <property type="evidence" value="ECO:0007669"/>
    <property type="project" value="TreeGrafter"/>
</dbReference>
<dbReference type="Proteomes" id="UP000011518">
    <property type="component" value="Unassembled WGS sequence"/>
</dbReference>
<keyword evidence="5 9" id="KW-0964">Secreted</keyword>
<keyword evidence="4 9" id="KW-0202">Cytokine</keyword>
<dbReference type="GO" id="GO:0048020">
    <property type="term" value="F:CCR chemokine receptor binding"/>
    <property type="evidence" value="ECO:0007669"/>
    <property type="project" value="TreeGrafter"/>
</dbReference>
<keyword evidence="6 9" id="KW-0732">Signal</keyword>
<feature type="signal peptide" evidence="9">
    <location>
        <begin position="1"/>
        <end position="23"/>
    </location>
</feature>
<evidence type="ECO:0000256" key="6">
    <source>
        <dbReference type="ARBA" id="ARBA00022729"/>
    </source>
</evidence>
<dbReference type="FunFam" id="2.40.50.40:FF:000012">
    <property type="entry name" value="C-C motif chemokine"/>
    <property type="match status" value="1"/>
</dbReference>
<dbReference type="GO" id="GO:0008009">
    <property type="term" value="F:chemokine activity"/>
    <property type="evidence" value="ECO:0007669"/>
    <property type="project" value="InterPro"/>
</dbReference>
<reference evidence="13" key="2">
    <citation type="journal article" date="2013" name="Nat. Commun.">
        <title>Genome of the Chinese tree shrew.</title>
        <authorList>
            <person name="Fan Y."/>
            <person name="Huang Z.Y."/>
            <person name="Cao C.C."/>
            <person name="Chen C.S."/>
            <person name="Chen Y.X."/>
            <person name="Fan D.D."/>
            <person name="He J."/>
            <person name="Hou H.L."/>
            <person name="Hu L."/>
            <person name="Hu X.T."/>
            <person name="Jiang X.T."/>
            <person name="Lai R."/>
            <person name="Lang Y.S."/>
            <person name="Liang B."/>
            <person name="Liao S.G."/>
            <person name="Mu D."/>
            <person name="Ma Y.Y."/>
            <person name="Niu Y.Y."/>
            <person name="Sun X.Q."/>
            <person name="Xia J.Q."/>
            <person name="Xiao J."/>
            <person name="Xiong Z.Q."/>
            <person name="Xu L."/>
            <person name="Yang L."/>
            <person name="Zhang Y."/>
            <person name="Zhao W."/>
            <person name="Zhao X.D."/>
            <person name="Zheng Y.T."/>
            <person name="Zhou J.M."/>
            <person name="Zhu Y.B."/>
            <person name="Zhang G.J."/>
            <person name="Wang J."/>
            <person name="Yao Y.G."/>
        </authorList>
    </citation>
    <scope>NUCLEOTIDE SEQUENCE [LARGE SCALE GENOMIC DNA]</scope>
</reference>
<dbReference type="GO" id="GO:0006954">
    <property type="term" value="P:inflammatory response"/>
    <property type="evidence" value="ECO:0007669"/>
    <property type="project" value="UniProtKB-KW"/>
</dbReference>
<feature type="region of interest" description="Disordered" evidence="10">
    <location>
        <begin position="95"/>
        <end position="172"/>
    </location>
</feature>
<dbReference type="PANTHER" id="PTHR12015">
    <property type="entry name" value="SMALL INDUCIBLE CYTOKINE A"/>
    <property type="match status" value="1"/>
</dbReference>
<dbReference type="GO" id="GO:0070098">
    <property type="term" value="P:chemokine-mediated signaling pathway"/>
    <property type="evidence" value="ECO:0007669"/>
    <property type="project" value="TreeGrafter"/>
</dbReference>
<comment type="similarity">
    <text evidence="2 9">Belongs to the intercrine beta (chemokine CC) family.</text>
</comment>
<dbReference type="InterPro" id="IPR039809">
    <property type="entry name" value="Chemokine_b/g/d"/>
</dbReference>
<keyword evidence="8" id="KW-0395">Inflammatory response</keyword>
<dbReference type="GO" id="GO:0005615">
    <property type="term" value="C:extracellular space"/>
    <property type="evidence" value="ECO:0007669"/>
    <property type="project" value="UniProtKB-KW"/>
</dbReference>
<dbReference type="EMBL" id="KB320502">
    <property type="protein sequence ID" value="ELW70279.1"/>
    <property type="molecule type" value="Genomic_DNA"/>
</dbReference>
<dbReference type="InterPro" id="IPR001811">
    <property type="entry name" value="Chemokine_IL8-like_dom"/>
</dbReference>
<comment type="subcellular location">
    <subcellularLocation>
        <location evidence="1 9">Secreted</location>
    </subcellularLocation>
</comment>
<dbReference type="AlphaFoldDB" id="L9L6K4"/>
<gene>
    <name evidence="12" type="ORF">TREES_T100010567</name>
</gene>
<dbReference type="GO" id="GO:0030335">
    <property type="term" value="P:positive regulation of cell migration"/>
    <property type="evidence" value="ECO:0007669"/>
    <property type="project" value="TreeGrafter"/>
</dbReference>
<evidence type="ECO:0000256" key="2">
    <source>
        <dbReference type="ARBA" id="ARBA00010868"/>
    </source>
</evidence>
<evidence type="ECO:0000256" key="7">
    <source>
        <dbReference type="ARBA" id="ARBA00023157"/>
    </source>
</evidence>
<name>L9L6K4_TUPCH</name>
<evidence type="ECO:0000256" key="9">
    <source>
        <dbReference type="RuleBase" id="RU361150"/>
    </source>
</evidence>
<dbReference type="STRING" id="246437.L9L6K4"/>
<sequence length="249" mass="27505">MAQSLALSLLILVLALCIPWIRGSDGGAQDCCLKYSQKKIPAQVVFSYRKQEPSLGCPIPAILFSPRKCSQPELCADPKQPWVQLLMKRLDKLSAPQDQTRGCKKDKGTPKPGKKGKGSKGRKRGKPQSPGAERRAQHTARLSDLRDKEAFSELAPKPRGRRTRSGTAPAVGGANDAEDCCLSVTQLPIPGHIVRAFRYLLIKDGCRVPAVVFTTLRDRQLCAPLNQPWVNRIIRRLQKNSSKTKHHSS</sequence>
<evidence type="ECO:0000256" key="4">
    <source>
        <dbReference type="ARBA" id="ARBA00022514"/>
    </source>
</evidence>
<reference evidence="13" key="1">
    <citation type="submission" date="2012-07" db="EMBL/GenBank/DDBJ databases">
        <title>Genome of the Chinese tree shrew, a rising model animal genetically related to primates.</title>
        <authorList>
            <person name="Zhang G."/>
            <person name="Fan Y."/>
            <person name="Yao Y."/>
            <person name="Huang Z."/>
        </authorList>
    </citation>
    <scope>NUCLEOTIDE SEQUENCE [LARGE SCALE GENOMIC DNA]</scope>
</reference>
<dbReference type="SMART" id="SM00199">
    <property type="entry name" value="SCY"/>
    <property type="match status" value="2"/>
</dbReference>
<evidence type="ECO:0000256" key="8">
    <source>
        <dbReference type="ARBA" id="ARBA00023198"/>
    </source>
</evidence>
<keyword evidence="3 9" id="KW-0145">Chemotaxis</keyword>
<dbReference type="InterPro" id="IPR000827">
    <property type="entry name" value="Chemokine_CC_CS"/>
</dbReference>
<feature type="domain" description="Chemokine interleukin-8-like" evidence="11">
    <location>
        <begin position="28"/>
        <end position="90"/>
    </location>
</feature>
<evidence type="ECO:0000256" key="5">
    <source>
        <dbReference type="ARBA" id="ARBA00022525"/>
    </source>
</evidence>
<evidence type="ECO:0000313" key="12">
    <source>
        <dbReference type="EMBL" id="ELW70279.1"/>
    </source>
</evidence>
<feature type="chain" id="PRO_5005139364" description="C-C motif chemokine" evidence="9">
    <location>
        <begin position="24"/>
        <end position="249"/>
    </location>
</feature>
<proteinExistence type="inferred from homology"/>
<feature type="compositionally biased region" description="Basic and acidic residues" evidence="10">
    <location>
        <begin position="132"/>
        <end position="151"/>
    </location>
</feature>
<evidence type="ECO:0000256" key="3">
    <source>
        <dbReference type="ARBA" id="ARBA00022500"/>
    </source>
</evidence>
<dbReference type="Gene3D" id="2.40.50.40">
    <property type="match status" value="2"/>
</dbReference>
<evidence type="ECO:0000313" key="13">
    <source>
        <dbReference type="Proteomes" id="UP000011518"/>
    </source>
</evidence>
<dbReference type="InterPro" id="IPR036048">
    <property type="entry name" value="Interleukin_8-like_sf"/>
</dbReference>
<dbReference type="Pfam" id="PF00048">
    <property type="entry name" value="IL8"/>
    <property type="match status" value="2"/>
</dbReference>
<dbReference type="GO" id="GO:0061844">
    <property type="term" value="P:antimicrobial humoral immune response mediated by antimicrobial peptide"/>
    <property type="evidence" value="ECO:0007669"/>
    <property type="project" value="TreeGrafter"/>
</dbReference>
<keyword evidence="7" id="KW-1015">Disulfide bond</keyword>
<accession>L9L6K4</accession>
<organism evidence="12 13">
    <name type="scientific">Tupaia chinensis</name>
    <name type="common">Chinese tree shrew</name>
    <name type="synonym">Tupaia belangeri chinensis</name>
    <dbReference type="NCBI Taxonomy" id="246437"/>
    <lineage>
        <taxon>Eukaryota</taxon>
        <taxon>Metazoa</taxon>
        <taxon>Chordata</taxon>
        <taxon>Craniata</taxon>
        <taxon>Vertebrata</taxon>
        <taxon>Euteleostomi</taxon>
        <taxon>Mammalia</taxon>
        <taxon>Eutheria</taxon>
        <taxon>Euarchontoglires</taxon>
        <taxon>Scandentia</taxon>
        <taxon>Tupaiidae</taxon>
        <taxon>Tupaia</taxon>
    </lineage>
</organism>
<evidence type="ECO:0000256" key="10">
    <source>
        <dbReference type="SAM" id="MobiDB-lite"/>
    </source>
</evidence>
<dbReference type="eggNOG" id="ENOG502S8D1">
    <property type="taxonomic scope" value="Eukaryota"/>
</dbReference>
<dbReference type="FunFam" id="2.40.50.40:FF:000024">
    <property type="entry name" value="C-C motif chemokine 21"/>
    <property type="match status" value="1"/>
</dbReference>
<dbReference type="InParanoid" id="L9L6K4"/>
<evidence type="ECO:0000259" key="11">
    <source>
        <dbReference type="SMART" id="SM00199"/>
    </source>
</evidence>